<dbReference type="Gene3D" id="1.10.490.10">
    <property type="entry name" value="Globins"/>
    <property type="match status" value="1"/>
</dbReference>
<protein>
    <submittedName>
        <fullName evidence="7">Hemoglobin</fullName>
    </submittedName>
</protein>
<evidence type="ECO:0000256" key="4">
    <source>
        <dbReference type="ARBA" id="ARBA00023004"/>
    </source>
</evidence>
<dbReference type="GO" id="GO:0019825">
    <property type="term" value="F:oxygen binding"/>
    <property type="evidence" value="ECO:0007669"/>
    <property type="project" value="InterPro"/>
</dbReference>
<dbReference type="SUPFAM" id="SSF46458">
    <property type="entry name" value="Globin-like"/>
    <property type="match status" value="1"/>
</dbReference>
<evidence type="ECO:0000256" key="2">
    <source>
        <dbReference type="ARBA" id="ARBA00022617"/>
    </source>
</evidence>
<evidence type="ECO:0000256" key="6">
    <source>
        <dbReference type="SAM" id="SignalP"/>
    </source>
</evidence>
<dbReference type="Pfam" id="PF01152">
    <property type="entry name" value="Bac_globin"/>
    <property type="match status" value="1"/>
</dbReference>
<proteinExistence type="predicted"/>
<dbReference type="EMBL" id="SNXW01000004">
    <property type="protein sequence ID" value="TDP83809.1"/>
    <property type="molecule type" value="Genomic_DNA"/>
</dbReference>
<evidence type="ECO:0000256" key="3">
    <source>
        <dbReference type="ARBA" id="ARBA00022723"/>
    </source>
</evidence>
<feature type="signal peptide" evidence="6">
    <location>
        <begin position="1"/>
        <end position="29"/>
    </location>
</feature>
<dbReference type="InterPro" id="IPR001486">
    <property type="entry name" value="Hemoglobin_trunc"/>
</dbReference>
<dbReference type="AlphaFoldDB" id="A0A4R6RCI1"/>
<dbReference type="InterPro" id="IPR012292">
    <property type="entry name" value="Globin/Proto"/>
</dbReference>
<comment type="caution">
    <text evidence="7">The sequence shown here is derived from an EMBL/GenBank/DDBJ whole genome shotgun (WGS) entry which is preliminary data.</text>
</comment>
<keyword evidence="6" id="KW-0732">Signal</keyword>
<sequence>MVLPRTRPHPCAAILPILMVLLFTACAHRANDQPALHQQLGGTTTIDTFTHKAVARAAQDPRTRRTFEGVRLSHLQQSIAAHLCTVADGPCIYEGETMRNAHGDLAITGAEFDVLVQMLREEMDAANVSTAAKNELLRRLAPMRRDIVVR</sequence>
<dbReference type="PROSITE" id="PS51257">
    <property type="entry name" value="PROKAR_LIPOPROTEIN"/>
    <property type="match status" value="1"/>
</dbReference>
<dbReference type="RefSeq" id="WP_208110745.1">
    <property type="nucleotide sequence ID" value="NZ_SNXW01000004.1"/>
</dbReference>
<evidence type="ECO:0000256" key="1">
    <source>
        <dbReference type="ARBA" id="ARBA00022448"/>
    </source>
</evidence>
<keyword evidence="2 5" id="KW-0349">Heme</keyword>
<name>A0A4R6RCI1_9BURK</name>
<dbReference type="InterPro" id="IPR009050">
    <property type="entry name" value="Globin-like_sf"/>
</dbReference>
<keyword evidence="3 5" id="KW-0479">Metal-binding</keyword>
<evidence type="ECO:0000313" key="8">
    <source>
        <dbReference type="Proteomes" id="UP000294593"/>
    </source>
</evidence>
<dbReference type="Proteomes" id="UP000294593">
    <property type="component" value="Unassembled WGS sequence"/>
</dbReference>
<dbReference type="CDD" id="cd00454">
    <property type="entry name" value="TrHb1_N"/>
    <property type="match status" value="1"/>
</dbReference>
<evidence type="ECO:0000256" key="5">
    <source>
        <dbReference type="PIRSR" id="PIRSR601486-1"/>
    </source>
</evidence>
<accession>A0A4R6RCI1</accession>
<dbReference type="GO" id="GO:0020037">
    <property type="term" value="F:heme binding"/>
    <property type="evidence" value="ECO:0007669"/>
    <property type="project" value="InterPro"/>
</dbReference>
<keyword evidence="8" id="KW-1185">Reference proteome</keyword>
<keyword evidence="1" id="KW-0813">Transport</keyword>
<dbReference type="GO" id="GO:0046872">
    <property type="term" value="F:metal ion binding"/>
    <property type="evidence" value="ECO:0007669"/>
    <property type="project" value="UniProtKB-KW"/>
</dbReference>
<keyword evidence="4 5" id="KW-0408">Iron</keyword>
<feature type="binding site" description="distal binding residue" evidence="5">
    <location>
        <position position="102"/>
    </location>
    <ligand>
        <name>heme</name>
        <dbReference type="ChEBI" id="CHEBI:30413"/>
    </ligand>
    <ligandPart>
        <name>Fe</name>
        <dbReference type="ChEBI" id="CHEBI:18248"/>
    </ligandPart>
</feature>
<gene>
    <name evidence="7" type="ORF">EV672_104190</name>
</gene>
<evidence type="ECO:0000313" key="7">
    <source>
        <dbReference type="EMBL" id="TDP83809.1"/>
    </source>
</evidence>
<feature type="chain" id="PRO_5020275885" evidence="6">
    <location>
        <begin position="30"/>
        <end position="150"/>
    </location>
</feature>
<reference evidence="7 8" key="1">
    <citation type="submission" date="2019-03" db="EMBL/GenBank/DDBJ databases">
        <title>Genomic Encyclopedia of Type Strains, Phase IV (KMG-IV): sequencing the most valuable type-strain genomes for metagenomic binning, comparative biology and taxonomic classification.</title>
        <authorList>
            <person name="Goeker M."/>
        </authorList>
    </citation>
    <scope>NUCLEOTIDE SEQUENCE [LARGE SCALE GENOMIC DNA]</scope>
    <source>
        <strain evidence="7 8">DSM 11901</strain>
    </source>
</reference>
<organism evidence="7 8">
    <name type="scientific">Aquabacterium commune</name>
    <dbReference type="NCBI Taxonomy" id="70586"/>
    <lineage>
        <taxon>Bacteria</taxon>
        <taxon>Pseudomonadati</taxon>
        <taxon>Pseudomonadota</taxon>
        <taxon>Betaproteobacteria</taxon>
        <taxon>Burkholderiales</taxon>
        <taxon>Aquabacterium</taxon>
    </lineage>
</organism>